<dbReference type="InterPro" id="IPR038656">
    <property type="entry name" value="Peptidase_G1_sf"/>
</dbReference>
<accession>A0A2T2ZUB8</accession>
<dbReference type="Gene3D" id="2.60.120.700">
    <property type="entry name" value="Peptidase G1"/>
    <property type="match status" value="1"/>
</dbReference>
<gene>
    <name evidence="3" type="ORF">BD289DRAFT_486673</name>
</gene>
<evidence type="ECO:0000256" key="1">
    <source>
        <dbReference type="PIRSR" id="PIRSR600250-50"/>
    </source>
</evidence>
<dbReference type="SUPFAM" id="SSF49899">
    <property type="entry name" value="Concanavalin A-like lectins/glucanases"/>
    <property type="match status" value="1"/>
</dbReference>
<evidence type="ECO:0000313" key="3">
    <source>
        <dbReference type="EMBL" id="PSR76997.1"/>
    </source>
</evidence>
<sequence length="268" mass="28179">MKYSAALAALASVVAAVPSGVIDIGDGVKLVPREPRAHARVERLREYRRSLMQDVEHVGGQNVSDVSYDSNWAGAVKIGTGLNDVTGTIVVPTPSVPSGGSALTKYAASAWVGIDGDTCTSAILQTGVDFYAGRGGVTFDAWYEWYPDYAYNFAGFSVSAGDTIVMTASAASTKAGTVTLENSTTGKKVTQSFSAETDPLCEYNAEWIVEDFESGSSLVAFADFDTVTFTDCSPSVSGSTIVDIRQSREILTSCATSGTTQVTCEYVG</sequence>
<dbReference type="PANTHER" id="PTHR37536:SF1">
    <property type="entry name" value="ASPERGILLOPEPSIN, PUTAITVE (AFU_ORTHOLOGUE AFUA_7G01200)"/>
    <property type="match status" value="1"/>
</dbReference>
<dbReference type="InParanoid" id="A0A2T2ZUB8"/>
<feature type="chain" id="PRO_5015439387" evidence="2">
    <location>
        <begin position="17"/>
        <end position="268"/>
    </location>
</feature>
<dbReference type="EMBL" id="KZ678680">
    <property type="protein sequence ID" value="PSR76997.1"/>
    <property type="molecule type" value="Genomic_DNA"/>
</dbReference>
<dbReference type="InterPro" id="IPR013320">
    <property type="entry name" value="ConA-like_dom_sf"/>
</dbReference>
<protein>
    <submittedName>
        <fullName evidence="3">Acid proteinase</fullName>
    </submittedName>
</protein>
<dbReference type="OrthoDB" id="2862635at2759"/>
<name>A0A2T2ZUB8_9PEZI</name>
<organism evidence="3 4">
    <name type="scientific">Coniella lustricola</name>
    <dbReference type="NCBI Taxonomy" id="2025994"/>
    <lineage>
        <taxon>Eukaryota</taxon>
        <taxon>Fungi</taxon>
        <taxon>Dikarya</taxon>
        <taxon>Ascomycota</taxon>
        <taxon>Pezizomycotina</taxon>
        <taxon>Sordariomycetes</taxon>
        <taxon>Sordariomycetidae</taxon>
        <taxon>Diaporthales</taxon>
        <taxon>Schizoparmaceae</taxon>
        <taxon>Coniella</taxon>
    </lineage>
</organism>
<dbReference type="GO" id="GO:0070007">
    <property type="term" value="F:glutamic-type endopeptidase activity"/>
    <property type="evidence" value="ECO:0007669"/>
    <property type="project" value="InterPro"/>
</dbReference>
<keyword evidence="4" id="KW-1185">Reference proteome</keyword>
<evidence type="ECO:0000256" key="2">
    <source>
        <dbReference type="SAM" id="SignalP"/>
    </source>
</evidence>
<dbReference type="PANTHER" id="PTHR37536">
    <property type="entry name" value="PUTATIVE (AFU_ORTHOLOGUE AFUA_3G02970)-RELATED"/>
    <property type="match status" value="1"/>
</dbReference>
<evidence type="ECO:0000313" key="4">
    <source>
        <dbReference type="Proteomes" id="UP000241462"/>
    </source>
</evidence>
<feature type="signal peptide" evidence="2">
    <location>
        <begin position="1"/>
        <end position="16"/>
    </location>
</feature>
<dbReference type="Pfam" id="PF01828">
    <property type="entry name" value="Peptidase_A4"/>
    <property type="match status" value="1"/>
</dbReference>
<dbReference type="PRINTS" id="PR00977">
    <property type="entry name" value="SCYTLDPTASE"/>
</dbReference>
<dbReference type="InterPro" id="IPR000250">
    <property type="entry name" value="Peptidase_G1"/>
</dbReference>
<dbReference type="STRING" id="2025994.A0A2T2ZUB8"/>
<dbReference type="AlphaFoldDB" id="A0A2T2ZUB8"/>
<keyword evidence="2" id="KW-0732">Signal</keyword>
<proteinExistence type="predicted"/>
<feature type="active site" description="Proton acceptor" evidence="1">
    <location>
        <position position="210"/>
    </location>
</feature>
<dbReference type="GO" id="GO:0006508">
    <property type="term" value="P:proteolysis"/>
    <property type="evidence" value="ECO:0007669"/>
    <property type="project" value="InterPro"/>
</dbReference>
<dbReference type="CDD" id="cd13426">
    <property type="entry name" value="Peptidase_G1"/>
    <property type="match status" value="1"/>
</dbReference>
<dbReference type="Proteomes" id="UP000241462">
    <property type="component" value="Unassembled WGS sequence"/>
</dbReference>
<reference evidence="3 4" key="1">
    <citation type="journal article" date="2018" name="Mycol. Prog.">
        <title>Coniella lustricola, a new species from submerged detritus.</title>
        <authorList>
            <person name="Raudabaugh D.B."/>
            <person name="Iturriaga T."/>
            <person name="Carver A."/>
            <person name="Mondo S."/>
            <person name="Pangilinan J."/>
            <person name="Lipzen A."/>
            <person name="He G."/>
            <person name="Amirebrahimi M."/>
            <person name="Grigoriev I.V."/>
            <person name="Miller A.N."/>
        </authorList>
    </citation>
    <scope>NUCLEOTIDE SEQUENCE [LARGE SCALE GENOMIC DNA]</scope>
    <source>
        <strain evidence="3 4">B22-T-1</strain>
    </source>
</reference>